<evidence type="ECO:0000313" key="3">
    <source>
        <dbReference type="EMBL" id="WNG49715.1"/>
    </source>
</evidence>
<evidence type="ECO:0000256" key="2">
    <source>
        <dbReference type="SAM" id="Phobius"/>
    </source>
</evidence>
<accession>A0ABY9X2V2</accession>
<dbReference type="Proteomes" id="UP001611383">
    <property type="component" value="Chromosome"/>
</dbReference>
<feature type="region of interest" description="Disordered" evidence="1">
    <location>
        <begin position="49"/>
        <end position="87"/>
    </location>
</feature>
<feature type="transmembrane region" description="Helical" evidence="2">
    <location>
        <begin position="24"/>
        <end position="44"/>
    </location>
</feature>
<protein>
    <submittedName>
        <fullName evidence="3">DUF3014 domain-containing protein</fullName>
    </submittedName>
</protein>
<sequence length="281" mass="29838">MSDPQPQQPRDGAPQPAAPSRKSLLIALGLGVVAFLGIGGYLLWSGKEAPTAAPASPPAQPVAAAEPSTPDAGAEAPPAQRMPPLGQSDVRVRELVGLLSPEPLMQKWLASTEDLVRRFTSSVGNIAEGESPRAALSFMAPPGAFQVVERDGRTVIAPESFARYDPVVRVITSLDTQTSAHTYKALKPLIDEAYGEISRPGQRFDQTLSQAIQRMLDTPVPEGDLEVVDTPGVNFTYAAPELEQLSASQKHLLRMGPANARALQAKLRELQGALALPSASR</sequence>
<evidence type="ECO:0000256" key="1">
    <source>
        <dbReference type="SAM" id="MobiDB-lite"/>
    </source>
</evidence>
<keyword evidence="4" id="KW-1185">Reference proteome</keyword>
<proteinExistence type="predicted"/>
<dbReference type="InterPro" id="IPR021382">
    <property type="entry name" value="DUF3014"/>
</dbReference>
<dbReference type="RefSeq" id="WP_395807946.1">
    <property type="nucleotide sequence ID" value="NZ_CP043494.1"/>
</dbReference>
<evidence type="ECO:0000313" key="4">
    <source>
        <dbReference type="Proteomes" id="UP001611383"/>
    </source>
</evidence>
<dbReference type="EMBL" id="CP043494">
    <property type="protein sequence ID" value="WNG49715.1"/>
    <property type="molecule type" value="Genomic_DNA"/>
</dbReference>
<gene>
    <name evidence="3" type="ORF">F0U60_40550</name>
</gene>
<dbReference type="Pfam" id="PF11219">
    <property type="entry name" value="DUF3014"/>
    <property type="match status" value="1"/>
</dbReference>
<reference evidence="3 4" key="1">
    <citation type="submission" date="2019-08" db="EMBL/GenBank/DDBJ databases">
        <title>Archangium and Cystobacter genomes.</title>
        <authorList>
            <person name="Chen I.-C.K."/>
            <person name="Wielgoss S."/>
        </authorList>
    </citation>
    <scope>NUCLEOTIDE SEQUENCE [LARGE SCALE GENOMIC DNA]</scope>
    <source>
        <strain evidence="3 4">Cbm 6</strain>
    </source>
</reference>
<keyword evidence="2" id="KW-0812">Transmembrane</keyword>
<organism evidence="3 4">
    <name type="scientific">Archangium minus</name>
    <dbReference type="NCBI Taxonomy" id="83450"/>
    <lineage>
        <taxon>Bacteria</taxon>
        <taxon>Pseudomonadati</taxon>
        <taxon>Myxococcota</taxon>
        <taxon>Myxococcia</taxon>
        <taxon>Myxococcales</taxon>
        <taxon>Cystobacterineae</taxon>
        <taxon>Archangiaceae</taxon>
        <taxon>Archangium</taxon>
    </lineage>
</organism>
<name>A0ABY9X2V2_9BACT</name>
<keyword evidence="2" id="KW-1133">Transmembrane helix</keyword>
<keyword evidence="2" id="KW-0472">Membrane</keyword>